<dbReference type="OMA" id="DAHNISK"/>
<feature type="compositionally biased region" description="Polar residues" evidence="5">
    <location>
        <begin position="384"/>
        <end position="398"/>
    </location>
</feature>
<dbReference type="PROSITE" id="PS51212">
    <property type="entry name" value="WSC"/>
    <property type="match status" value="1"/>
</dbReference>
<dbReference type="HOGENOM" id="CLU_024893_1_1_1"/>
<reference evidence="8 9" key="1">
    <citation type="submission" date="2013-02" db="EMBL/GenBank/DDBJ databases">
        <title>Genome sequence of Candida maltosa Xu316, a potential industrial strain for xylitol and ethanol production.</title>
        <authorList>
            <person name="Yu J."/>
            <person name="Wang Q."/>
            <person name="Geng X."/>
            <person name="Bao W."/>
            <person name="He P."/>
            <person name="Cai J."/>
        </authorList>
    </citation>
    <scope>NUCLEOTIDE SEQUENCE [LARGE SCALE GENOMIC DNA]</scope>
    <source>
        <strain evidence="9">Xu316</strain>
    </source>
</reference>
<keyword evidence="3 6" id="KW-1133">Transmembrane helix</keyword>
<dbReference type="STRING" id="1245528.M3K4C8"/>
<organism evidence="8 9">
    <name type="scientific">Candida maltosa (strain Xu316)</name>
    <name type="common">Yeast</name>
    <dbReference type="NCBI Taxonomy" id="1245528"/>
    <lineage>
        <taxon>Eukaryota</taxon>
        <taxon>Fungi</taxon>
        <taxon>Dikarya</taxon>
        <taxon>Ascomycota</taxon>
        <taxon>Saccharomycotina</taxon>
        <taxon>Pichiomycetes</taxon>
        <taxon>Debaryomycetaceae</taxon>
        <taxon>Candida/Lodderomyces clade</taxon>
        <taxon>Candida</taxon>
    </lineage>
</organism>
<feature type="compositionally biased region" description="Low complexity" evidence="5">
    <location>
        <begin position="357"/>
        <end position="370"/>
    </location>
</feature>
<dbReference type="CDD" id="cd12087">
    <property type="entry name" value="TM_EGFR-like"/>
    <property type="match status" value="1"/>
</dbReference>
<dbReference type="GO" id="GO:0071944">
    <property type="term" value="C:cell periphery"/>
    <property type="evidence" value="ECO:0007669"/>
    <property type="project" value="UniProtKB-ARBA"/>
</dbReference>
<dbReference type="Pfam" id="PF01822">
    <property type="entry name" value="WSC"/>
    <property type="match status" value="1"/>
</dbReference>
<feature type="compositionally biased region" description="Low complexity" evidence="5">
    <location>
        <begin position="95"/>
        <end position="151"/>
    </location>
</feature>
<evidence type="ECO:0000313" key="9">
    <source>
        <dbReference type="Proteomes" id="UP000011777"/>
    </source>
</evidence>
<dbReference type="Proteomes" id="UP000011777">
    <property type="component" value="Unassembled WGS sequence"/>
</dbReference>
<evidence type="ECO:0000256" key="3">
    <source>
        <dbReference type="ARBA" id="ARBA00022989"/>
    </source>
</evidence>
<name>M3K4C8_CANMX</name>
<evidence type="ECO:0000256" key="1">
    <source>
        <dbReference type="ARBA" id="ARBA00004167"/>
    </source>
</evidence>
<dbReference type="AlphaFoldDB" id="M3K4C8"/>
<feature type="compositionally biased region" description="Polar residues" evidence="5">
    <location>
        <begin position="332"/>
        <end position="345"/>
    </location>
</feature>
<keyword evidence="4 6" id="KW-0472">Membrane</keyword>
<dbReference type="PANTHER" id="PTHR15549">
    <property type="entry name" value="PAIRED IMMUNOGLOBULIN-LIKE TYPE 2 RECEPTOR"/>
    <property type="match status" value="1"/>
</dbReference>
<evidence type="ECO:0000259" key="7">
    <source>
        <dbReference type="PROSITE" id="PS51212"/>
    </source>
</evidence>
<feature type="non-terminal residue" evidence="8">
    <location>
        <position position="1"/>
    </location>
</feature>
<dbReference type="OrthoDB" id="2019572at2759"/>
<feature type="region of interest" description="Disordered" evidence="5">
    <location>
        <begin position="95"/>
        <end position="191"/>
    </location>
</feature>
<evidence type="ECO:0000256" key="6">
    <source>
        <dbReference type="SAM" id="Phobius"/>
    </source>
</evidence>
<comment type="caution">
    <text evidence="8">The sequence shown here is derived from an EMBL/GenBank/DDBJ whole genome shotgun (WGS) entry which is preliminary data.</text>
</comment>
<gene>
    <name evidence="8" type="ORF">G210_4886</name>
</gene>
<dbReference type="PANTHER" id="PTHR15549:SF27">
    <property type="entry name" value="CHITIN-BINDING TYPE-1 DOMAIN-CONTAINING PROTEIN"/>
    <property type="match status" value="1"/>
</dbReference>
<keyword evidence="2 6" id="KW-0812">Transmembrane</keyword>
<feature type="region of interest" description="Disordered" evidence="5">
    <location>
        <begin position="384"/>
        <end position="408"/>
    </location>
</feature>
<feature type="region of interest" description="Disordered" evidence="5">
    <location>
        <begin position="318"/>
        <end position="370"/>
    </location>
</feature>
<feature type="region of interest" description="Disordered" evidence="5">
    <location>
        <begin position="416"/>
        <end position="435"/>
    </location>
</feature>
<feature type="compositionally biased region" description="Low complexity" evidence="5">
    <location>
        <begin position="159"/>
        <end position="191"/>
    </location>
</feature>
<keyword evidence="9" id="KW-1185">Reference proteome</keyword>
<dbReference type="SMART" id="SM00321">
    <property type="entry name" value="WSC"/>
    <property type="match status" value="1"/>
</dbReference>
<sequence length="435" mass="44625">VNLVSADTWSSSGCYSSINVATSKGTYTYQSSGYCQTQCAGYRIAALKNGNECYCGNTDPSGSTSNSCNVKCDGYPDEMCGGSSSYTVFVNADVDSSNDSSSSSSSSSTSTTSSKTSSSSTSTSSTSSSTSTSSTSSSSSTDQPSTTTIDETTTEEESQSTTTSSSSSTSSPSTTSTSSTSSRSPSTTTIVSSTVISGSPSVIYRTVIATPSTSSLPSSTSSSADNTSSPSPTTSSTPTKNKSVSGGTIAGAVVGSVVGAALIAGLILFFCWYRRRKNEDDEDFDDQFTLSGPKTDMTQPNGPTSGLFDSNPFLLAGGYNNFDTSQQQQQQGHTPGHSQSLSTPSAAGVVGAHKYNSSSGTSGDGTHSFGSHTDNDYVIYGTNEYNSPHQPSGHSNGGSMLLDSPNPEYGRRKLSNGSLPDMIARQPGSLKVVNN</sequence>
<dbReference type="GO" id="GO:0016020">
    <property type="term" value="C:membrane"/>
    <property type="evidence" value="ECO:0007669"/>
    <property type="project" value="UniProtKB-SubCell"/>
</dbReference>
<evidence type="ECO:0000256" key="4">
    <source>
        <dbReference type="ARBA" id="ARBA00023136"/>
    </source>
</evidence>
<dbReference type="eggNOG" id="KOG4157">
    <property type="taxonomic scope" value="Eukaryota"/>
</dbReference>
<accession>M3K4C8</accession>
<dbReference type="EMBL" id="AOGT01000369">
    <property type="protein sequence ID" value="EMG50100.1"/>
    <property type="molecule type" value="Genomic_DNA"/>
</dbReference>
<proteinExistence type="predicted"/>
<feature type="region of interest" description="Disordered" evidence="5">
    <location>
        <begin position="212"/>
        <end position="245"/>
    </location>
</feature>
<feature type="domain" description="WSC" evidence="7">
    <location>
        <begin position="8"/>
        <end position="92"/>
    </location>
</feature>
<dbReference type="InterPro" id="IPR051694">
    <property type="entry name" value="Immunoregulatory_rcpt-like"/>
</dbReference>
<comment type="subcellular location">
    <subcellularLocation>
        <location evidence="1">Membrane</location>
        <topology evidence="1">Single-pass membrane protein</topology>
    </subcellularLocation>
</comment>
<evidence type="ECO:0000256" key="5">
    <source>
        <dbReference type="SAM" id="MobiDB-lite"/>
    </source>
</evidence>
<dbReference type="InterPro" id="IPR002889">
    <property type="entry name" value="WSC_carb-bd"/>
</dbReference>
<feature type="region of interest" description="Disordered" evidence="5">
    <location>
        <begin position="283"/>
        <end position="306"/>
    </location>
</feature>
<evidence type="ECO:0000256" key="2">
    <source>
        <dbReference type="ARBA" id="ARBA00022692"/>
    </source>
</evidence>
<feature type="transmembrane region" description="Helical" evidence="6">
    <location>
        <begin position="249"/>
        <end position="273"/>
    </location>
</feature>
<feature type="compositionally biased region" description="Polar residues" evidence="5">
    <location>
        <begin position="288"/>
        <end position="306"/>
    </location>
</feature>
<evidence type="ECO:0000313" key="8">
    <source>
        <dbReference type="EMBL" id="EMG50100.1"/>
    </source>
</evidence>
<protein>
    <recommendedName>
        <fullName evidence="7">WSC domain-containing protein</fullName>
    </recommendedName>
</protein>